<dbReference type="EMBL" id="JBHRTL010000001">
    <property type="protein sequence ID" value="MFC3153612.1"/>
    <property type="molecule type" value="Genomic_DNA"/>
</dbReference>
<comment type="caution">
    <text evidence="2">The sequence shown here is derived from an EMBL/GenBank/DDBJ whole genome shotgun (WGS) entry which is preliminary data.</text>
</comment>
<keyword evidence="1" id="KW-1133">Transmembrane helix</keyword>
<evidence type="ECO:0000313" key="3">
    <source>
        <dbReference type="Proteomes" id="UP001595548"/>
    </source>
</evidence>
<reference evidence="3" key="1">
    <citation type="journal article" date="2019" name="Int. J. Syst. Evol. Microbiol.">
        <title>The Global Catalogue of Microorganisms (GCM) 10K type strain sequencing project: providing services to taxonomists for standard genome sequencing and annotation.</title>
        <authorList>
            <consortium name="The Broad Institute Genomics Platform"/>
            <consortium name="The Broad Institute Genome Sequencing Center for Infectious Disease"/>
            <person name="Wu L."/>
            <person name="Ma J."/>
        </authorList>
    </citation>
    <scope>NUCLEOTIDE SEQUENCE [LARGE SCALE GENOMIC DNA]</scope>
    <source>
        <strain evidence="3">KCTC 52141</strain>
    </source>
</reference>
<protein>
    <submittedName>
        <fullName evidence="2">Prepilin-type N-terminal cleavage/methylation domain-containing protein</fullName>
    </submittedName>
</protein>
<keyword evidence="1" id="KW-0812">Transmembrane</keyword>
<feature type="transmembrane region" description="Helical" evidence="1">
    <location>
        <begin position="21"/>
        <end position="42"/>
    </location>
</feature>
<dbReference type="Proteomes" id="UP001595548">
    <property type="component" value="Unassembled WGS sequence"/>
</dbReference>
<keyword evidence="3" id="KW-1185">Reference proteome</keyword>
<dbReference type="InterPro" id="IPR012902">
    <property type="entry name" value="N_methyl_site"/>
</dbReference>
<evidence type="ECO:0000313" key="2">
    <source>
        <dbReference type="EMBL" id="MFC3153612.1"/>
    </source>
</evidence>
<dbReference type="PROSITE" id="PS00409">
    <property type="entry name" value="PROKAR_NTER_METHYL"/>
    <property type="match status" value="1"/>
</dbReference>
<dbReference type="RefSeq" id="WP_382413462.1">
    <property type="nucleotide sequence ID" value="NZ_AP031500.1"/>
</dbReference>
<gene>
    <name evidence="2" type="ORF">ACFOEB_00215</name>
</gene>
<accession>A0ABV7HQK5</accession>
<evidence type="ECO:0000256" key="1">
    <source>
        <dbReference type="SAM" id="Phobius"/>
    </source>
</evidence>
<dbReference type="Pfam" id="PF07963">
    <property type="entry name" value="N_methyl"/>
    <property type="match status" value="1"/>
</dbReference>
<name>A0ABV7HQK5_9GAMM</name>
<sequence>MRINSPLFHSLNRRVSRGVSLIELIVFIVVISVVLGGLLGVYQFSVVNSADPVKRLKMLQYAQARLDAVMALRYDENTPSGGVPACDSAGALPCNNTTETDYDDVDDYHDVTDWPDSSSAFYSRAVAVELTSLNGLPAKLIQVTVTTTDGESLTLAGYRVNF</sequence>
<proteinExistence type="predicted"/>
<keyword evidence="1" id="KW-0472">Membrane</keyword>
<organism evidence="2 3">
    <name type="scientific">Gilvimarinus japonicus</name>
    <dbReference type="NCBI Taxonomy" id="1796469"/>
    <lineage>
        <taxon>Bacteria</taxon>
        <taxon>Pseudomonadati</taxon>
        <taxon>Pseudomonadota</taxon>
        <taxon>Gammaproteobacteria</taxon>
        <taxon>Cellvibrionales</taxon>
        <taxon>Cellvibrionaceae</taxon>
        <taxon>Gilvimarinus</taxon>
    </lineage>
</organism>